<evidence type="ECO:0000313" key="5">
    <source>
        <dbReference type="EMBL" id="OXC24377.1"/>
    </source>
</evidence>
<protein>
    <submittedName>
        <fullName evidence="5">Peptide ABC transporter ATP-binding protein</fullName>
    </submittedName>
</protein>
<dbReference type="SMART" id="SM00382">
    <property type="entry name" value="AAA"/>
    <property type="match status" value="1"/>
</dbReference>
<comment type="caution">
    <text evidence="5">The sequence shown here is derived from an EMBL/GenBank/DDBJ whole genome shotgun (WGS) entry which is preliminary data.</text>
</comment>
<evidence type="ECO:0000259" key="4">
    <source>
        <dbReference type="SMART" id="SM00382"/>
    </source>
</evidence>
<dbReference type="InterPro" id="IPR051782">
    <property type="entry name" value="ABC_Transporter_VariousFunc"/>
</dbReference>
<dbReference type="Gene3D" id="3.40.50.300">
    <property type="entry name" value="P-loop containing nucleotide triphosphate hydrolases"/>
    <property type="match status" value="1"/>
</dbReference>
<dbReference type="InterPro" id="IPR003439">
    <property type="entry name" value="ABC_transporter-like_ATP-bd"/>
</dbReference>
<evidence type="ECO:0000313" key="6">
    <source>
        <dbReference type="Proteomes" id="UP000198437"/>
    </source>
</evidence>
<organism evidence="5 6">
    <name type="scientific">Lactobacillus crispatus</name>
    <dbReference type="NCBI Taxonomy" id="47770"/>
    <lineage>
        <taxon>Bacteria</taxon>
        <taxon>Bacillati</taxon>
        <taxon>Bacillota</taxon>
        <taxon>Bacilli</taxon>
        <taxon>Lactobacillales</taxon>
        <taxon>Lactobacillaceae</taxon>
        <taxon>Lactobacillus</taxon>
    </lineage>
</organism>
<keyword evidence="3 5" id="KW-0067">ATP-binding</keyword>
<sequence length="205" mass="23893">MIKVENLTITTRQPILKSFTTTFKTRNIYQIMAENGAGKSTFLKALTQLVNYKGAITFDNLPFNQIKEKIFFFEENSWLDPNLNSLDYLQFVKDSWHSQHDIDTELSFWGIDQFAKVPIKKYSLGMKQKLIIAMYLVSDAQYLLMDEITNGLDEENRNKLYCRLNDLISLNDKCIILTSHYANEINNLNNVTKLKLENLTMNEVK</sequence>
<dbReference type="EMBL" id="LYQW01000002">
    <property type="protein sequence ID" value="OXC24377.1"/>
    <property type="molecule type" value="Genomic_DNA"/>
</dbReference>
<evidence type="ECO:0000256" key="2">
    <source>
        <dbReference type="ARBA" id="ARBA00022741"/>
    </source>
</evidence>
<dbReference type="Proteomes" id="UP000198437">
    <property type="component" value="Unassembled WGS sequence"/>
</dbReference>
<keyword evidence="2" id="KW-0547">Nucleotide-binding</keyword>
<dbReference type="GO" id="GO:0005524">
    <property type="term" value="F:ATP binding"/>
    <property type="evidence" value="ECO:0007669"/>
    <property type="project" value="UniProtKB-KW"/>
</dbReference>
<evidence type="ECO:0000256" key="3">
    <source>
        <dbReference type="ARBA" id="ARBA00022840"/>
    </source>
</evidence>
<dbReference type="Pfam" id="PF00005">
    <property type="entry name" value="ABC_tran"/>
    <property type="match status" value="1"/>
</dbReference>
<dbReference type="RefSeq" id="WP_089142942.1">
    <property type="nucleotide sequence ID" value="NZ_LYQR01000057.1"/>
</dbReference>
<reference evidence="5 6" key="1">
    <citation type="submission" date="2016-05" db="EMBL/GenBank/DDBJ databases">
        <authorList>
            <person name="Johnson T.J."/>
            <person name="Youmans B.P."/>
            <person name="Case K.A."/>
        </authorList>
    </citation>
    <scope>NUCLEOTIDE SEQUENCE [LARGE SCALE GENOMIC DNA]</scope>
    <source>
        <strain evidence="5 6">UMNLC6</strain>
    </source>
</reference>
<dbReference type="SUPFAM" id="SSF52540">
    <property type="entry name" value="P-loop containing nucleoside triphosphate hydrolases"/>
    <property type="match status" value="1"/>
</dbReference>
<dbReference type="PANTHER" id="PTHR42939:SF1">
    <property type="entry name" value="ABC TRANSPORTER ATP-BINDING PROTEIN ALBC-RELATED"/>
    <property type="match status" value="1"/>
</dbReference>
<keyword evidence="1" id="KW-0813">Transport</keyword>
<evidence type="ECO:0000256" key="1">
    <source>
        <dbReference type="ARBA" id="ARBA00022448"/>
    </source>
</evidence>
<dbReference type="InterPro" id="IPR027417">
    <property type="entry name" value="P-loop_NTPase"/>
</dbReference>
<dbReference type="PANTHER" id="PTHR42939">
    <property type="entry name" value="ABC TRANSPORTER ATP-BINDING PROTEIN ALBC-RELATED"/>
    <property type="match status" value="1"/>
</dbReference>
<accession>A0A226T1S0</accession>
<dbReference type="PROSITE" id="PS00211">
    <property type="entry name" value="ABC_TRANSPORTER_1"/>
    <property type="match status" value="1"/>
</dbReference>
<name>A0A226T1S0_9LACO</name>
<dbReference type="GO" id="GO:0016887">
    <property type="term" value="F:ATP hydrolysis activity"/>
    <property type="evidence" value="ECO:0007669"/>
    <property type="project" value="InterPro"/>
</dbReference>
<dbReference type="InterPro" id="IPR003593">
    <property type="entry name" value="AAA+_ATPase"/>
</dbReference>
<proteinExistence type="predicted"/>
<feature type="domain" description="AAA+ ATPase" evidence="4">
    <location>
        <begin position="25"/>
        <end position="198"/>
    </location>
</feature>
<dbReference type="InterPro" id="IPR017871">
    <property type="entry name" value="ABC_transporter-like_CS"/>
</dbReference>
<gene>
    <name evidence="5" type="ORF">AYP82_04410</name>
</gene>
<dbReference type="AlphaFoldDB" id="A0A226T1S0"/>